<dbReference type="EMBL" id="CH473976">
    <property type="protein sequence ID" value="EDM00595.1"/>
    <property type="molecule type" value="Genomic_DNA"/>
</dbReference>
<accession>A6J6K2</accession>
<dbReference type="Proteomes" id="UP000234681">
    <property type="component" value="Chromosome 2"/>
</dbReference>
<dbReference type="AlphaFoldDB" id="A6J6K2"/>
<protein>
    <submittedName>
        <fullName evidence="1">RCG62464</fullName>
    </submittedName>
</protein>
<reference evidence="1 2" key="1">
    <citation type="submission" date="2005-09" db="EMBL/GenBank/DDBJ databases">
        <authorList>
            <person name="Mural R.J."/>
            <person name="Li P.W."/>
            <person name="Adams M.D."/>
            <person name="Amanatides P.G."/>
            <person name="Baden-Tillson H."/>
            <person name="Barnstead M."/>
            <person name="Chin S.H."/>
            <person name="Dew I."/>
            <person name="Evans C.A."/>
            <person name="Ferriera S."/>
            <person name="Flanigan M."/>
            <person name="Fosler C."/>
            <person name="Glodek A."/>
            <person name="Gu Z."/>
            <person name="Holt R.A."/>
            <person name="Jennings D."/>
            <person name="Kraft C.L."/>
            <person name="Lu F."/>
            <person name="Nguyen T."/>
            <person name="Nusskern D.R."/>
            <person name="Pfannkoch C.M."/>
            <person name="Sitter C."/>
            <person name="Sutton G.G."/>
            <person name="Venter J.C."/>
            <person name="Wang Z."/>
            <person name="Woodage T."/>
            <person name="Zheng X.H."/>
            <person name="Zhong F."/>
        </authorList>
    </citation>
    <scope>NUCLEOTIDE SEQUENCE [LARGE SCALE GENOMIC DNA]</scope>
    <source>
        <strain>BN</strain>
        <strain evidence="2">Sprague-Dawley</strain>
    </source>
</reference>
<organism evidence="1 2">
    <name type="scientific">Rattus norvegicus</name>
    <name type="common">Rat</name>
    <dbReference type="NCBI Taxonomy" id="10116"/>
    <lineage>
        <taxon>Eukaryota</taxon>
        <taxon>Metazoa</taxon>
        <taxon>Chordata</taxon>
        <taxon>Craniata</taxon>
        <taxon>Vertebrata</taxon>
        <taxon>Euteleostomi</taxon>
        <taxon>Mammalia</taxon>
        <taxon>Eutheria</taxon>
        <taxon>Euarchontoglires</taxon>
        <taxon>Glires</taxon>
        <taxon>Rodentia</taxon>
        <taxon>Myomorpha</taxon>
        <taxon>Muroidea</taxon>
        <taxon>Muridae</taxon>
        <taxon>Murinae</taxon>
        <taxon>Rattus</taxon>
    </lineage>
</organism>
<sequence>MSLRAWSSSSLMALYFSFWA</sequence>
<name>A6J6K2_RAT</name>
<proteinExistence type="predicted"/>
<gene>
    <name evidence="1" type="ORF">rCG_62464</name>
</gene>
<evidence type="ECO:0000313" key="1">
    <source>
        <dbReference type="EMBL" id="EDM00595.1"/>
    </source>
</evidence>
<evidence type="ECO:0000313" key="2">
    <source>
        <dbReference type="Proteomes" id="UP000234681"/>
    </source>
</evidence>